<dbReference type="SUPFAM" id="SSF109604">
    <property type="entry name" value="HD-domain/PDEase-like"/>
    <property type="match status" value="1"/>
</dbReference>
<dbReference type="EMBL" id="JAKGUD010000008">
    <property type="protein sequence ID" value="MCF4142822.1"/>
    <property type="molecule type" value="Genomic_DNA"/>
</dbReference>
<reference evidence="3 4" key="1">
    <citation type="submission" date="2022-01" db="EMBL/GenBank/DDBJ databases">
        <title>Dethiosulfovibrio faecalis sp. nov., a novel proteolytic, non-sulfur-reducing bacterium isolated from a marine aquaculture solid waste bioreactor.</title>
        <authorList>
            <person name="Grabowski S."/>
            <person name="Apolinario E."/>
            <person name="Schneider N."/>
            <person name="Marshall C.W."/>
            <person name="Sowers K.R."/>
        </authorList>
    </citation>
    <scope>NUCLEOTIDE SEQUENCE [LARGE SCALE GENOMIC DNA]</scope>
    <source>
        <strain evidence="3 4">DSM 12537</strain>
    </source>
</reference>
<evidence type="ECO:0000313" key="3">
    <source>
        <dbReference type="EMBL" id="MCF4142822.1"/>
    </source>
</evidence>
<dbReference type="Proteomes" id="UP001200430">
    <property type="component" value="Unassembled WGS sequence"/>
</dbReference>
<dbReference type="PROSITE" id="PS51832">
    <property type="entry name" value="HD_GYP"/>
    <property type="match status" value="1"/>
</dbReference>
<dbReference type="RefSeq" id="WP_236099542.1">
    <property type="nucleotide sequence ID" value="NZ_JAKGUD010000008.1"/>
</dbReference>
<dbReference type="Gene3D" id="1.10.3210.10">
    <property type="entry name" value="Hypothetical protein af1432"/>
    <property type="match status" value="1"/>
</dbReference>
<dbReference type="SMART" id="SM00471">
    <property type="entry name" value="HDc"/>
    <property type="match status" value="1"/>
</dbReference>
<dbReference type="PANTHER" id="PTHR45228:SF8">
    <property type="entry name" value="TWO-COMPONENT RESPONSE REGULATOR-RELATED"/>
    <property type="match status" value="1"/>
</dbReference>
<evidence type="ECO:0000256" key="1">
    <source>
        <dbReference type="SAM" id="Phobius"/>
    </source>
</evidence>
<feature type="domain" description="HD-GYP" evidence="2">
    <location>
        <begin position="501"/>
        <end position="700"/>
    </location>
</feature>
<keyword evidence="1" id="KW-1133">Transmembrane helix</keyword>
<accession>A0ABS9ENR0</accession>
<keyword evidence="1" id="KW-0472">Membrane</keyword>
<dbReference type="InterPro" id="IPR052020">
    <property type="entry name" value="Cyclic_di-GMP/3'3'-cGAMP_PDE"/>
</dbReference>
<protein>
    <submittedName>
        <fullName evidence="3">HD-GYP domain-containing protein</fullName>
    </submittedName>
</protein>
<name>A0ABS9ENR0_9BACT</name>
<keyword evidence="1" id="KW-0812">Transmembrane</keyword>
<organism evidence="3 4">
    <name type="scientific">Dethiosulfovibrio marinus</name>
    <dbReference type="NCBI Taxonomy" id="133532"/>
    <lineage>
        <taxon>Bacteria</taxon>
        <taxon>Thermotogati</taxon>
        <taxon>Synergistota</taxon>
        <taxon>Synergistia</taxon>
        <taxon>Synergistales</taxon>
        <taxon>Dethiosulfovibrionaceae</taxon>
        <taxon>Dethiosulfovibrio</taxon>
    </lineage>
</organism>
<keyword evidence="4" id="KW-1185">Reference proteome</keyword>
<proteinExistence type="predicted"/>
<dbReference type="InterPro" id="IPR003607">
    <property type="entry name" value="HD/PDEase_dom"/>
</dbReference>
<dbReference type="Pfam" id="PF13487">
    <property type="entry name" value="HD_5"/>
    <property type="match status" value="1"/>
</dbReference>
<dbReference type="PANTHER" id="PTHR45228">
    <property type="entry name" value="CYCLIC DI-GMP PHOSPHODIESTERASE TM_0186-RELATED"/>
    <property type="match status" value="1"/>
</dbReference>
<gene>
    <name evidence="3" type="ORF">L2W38_08325</name>
</gene>
<dbReference type="InterPro" id="IPR037522">
    <property type="entry name" value="HD_GYP_dom"/>
</dbReference>
<dbReference type="CDD" id="cd00077">
    <property type="entry name" value="HDc"/>
    <property type="match status" value="1"/>
</dbReference>
<feature type="transmembrane region" description="Helical" evidence="1">
    <location>
        <begin position="241"/>
        <end position="265"/>
    </location>
</feature>
<sequence>MKTVSLASIRRRFVLLGFAVIVSVSVSVFTLSFLRLSSDYHAEGERFLGDAAGNLDERFLSTEAFLKALDVEEVDDSTLDAMKVSELVLCSDDGTILKVLRGQALQGQTFPPRLLNGGWTPSSHLSLPASPRLVLSVRKNGRWLVAGFESRALFSGFMGKRETDGSLLLVNDDGMVLASWGKDISTVGGMLPVFFVAPRNGEGLWGGTTLRSLSVNMGMGLHLVLVYPKAAVLIQATKTSLVWAAVLFGAMVPLLFFFGKTLYAITEVFLRSTRSLSDMADDIGSAESPLEAMPVMVSSLESFRTDDAPFEEYRRLLGAFERMMDVINEQSENLGSLYEEATAMELELRENNDELTHLNSNLADLMNLSRGVVSSASLDATATVMVSNLKKCFSCEFAGLVAIVGGRPFLWGQAGVVPDDMSEDSMMDLMSRFVDQEEPEVSFESGRTRICAPVRFMGSLAGFVVLTRSGKGDGRAIVEVLERFVLPLGGIFQAHELVREVRSSFHYLATRMQTLTESYHEETGSHLVRVGEYSALVAEHLEMSSEYVEDLRIYSQLHDIGKLKVPHGILSKPGSLTDEEFDEMRRHPDYAVDILGDSEWLEMARQIATTHHEKWDGSGYPRGLKGEDIPLCGRIVALADIYDALRDERGYKPAFSHEKAWDIILHGDGRVMPEHFDPAILEIFRVHHGVFADIYDRIKE</sequence>
<comment type="caution">
    <text evidence="3">The sequence shown here is derived from an EMBL/GenBank/DDBJ whole genome shotgun (WGS) entry which is preliminary data.</text>
</comment>
<evidence type="ECO:0000259" key="2">
    <source>
        <dbReference type="PROSITE" id="PS51832"/>
    </source>
</evidence>
<evidence type="ECO:0000313" key="4">
    <source>
        <dbReference type="Proteomes" id="UP001200430"/>
    </source>
</evidence>
<feature type="transmembrane region" description="Helical" evidence="1">
    <location>
        <begin position="12"/>
        <end position="34"/>
    </location>
</feature>